<gene>
    <name evidence="2" type="ORF">E6K79_10985</name>
</gene>
<protein>
    <submittedName>
        <fullName evidence="2">Uncharacterized protein</fullName>
    </submittedName>
</protein>
<reference evidence="2 3" key="1">
    <citation type="journal article" date="2019" name="Nat. Microbiol.">
        <title>Mediterranean grassland soil C-N compound turnover is dependent on rainfall and depth, and is mediated by genomically divergent microorganisms.</title>
        <authorList>
            <person name="Diamond S."/>
            <person name="Andeer P.F."/>
            <person name="Li Z."/>
            <person name="Crits-Christoph A."/>
            <person name="Burstein D."/>
            <person name="Anantharaman K."/>
            <person name="Lane K.R."/>
            <person name="Thomas B.C."/>
            <person name="Pan C."/>
            <person name="Northen T.R."/>
            <person name="Banfield J.F."/>
        </authorList>
    </citation>
    <scope>NUCLEOTIDE SEQUENCE [LARGE SCALE GENOMIC DNA]</scope>
    <source>
        <strain evidence="2">WS_9</strain>
    </source>
</reference>
<feature type="transmembrane region" description="Helical" evidence="1">
    <location>
        <begin position="254"/>
        <end position="279"/>
    </location>
</feature>
<dbReference type="Proteomes" id="UP000317691">
    <property type="component" value="Unassembled WGS sequence"/>
</dbReference>
<name>A0A538THR7_UNCEI</name>
<dbReference type="AlphaFoldDB" id="A0A538THR7"/>
<dbReference type="EMBL" id="VBOZ01000033">
    <property type="protein sequence ID" value="TMQ63160.1"/>
    <property type="molecule type" value="Genomic_DNA"/>
</dbReference>
<feature type="transmembrane region" description="Helical" evidence="1">
    <location>
        <begin position="63"/>
        <end position="85"/>
    </location>
</feature>
<proteinExistence type="predicted"/>
<keyword evidence="1" id="KW-0812">Transmembrane</keyword>
<accession>A0A538THR7</accession>
<organism evidence="2 3">
    <name type="scientific">Eiseniibacteriota bacterium</name>
    <dbReference type="NCBI Taxonomy" id="2212470"/>
    <lineage>
        <taxon>Bacteria</taxon>
        <taxon>Candidatus Eiseniibacteriota</taxon>
    </lineage>
</organism>
<evidence type="ECO:0000256" key="1">
    <source>
        <dbReference type="SAM" id="Phobius"/>
    </source>
</evidence>
<evidence type="ECO:0000313" key="3">
    <source>
        <dbReference type="Proteomes" id="UP000317691"/>
    </source>
</evidence>
<feature type="transmembrane region" description="Helical" evidence="1">
    <location>
        <begin position="113"/>
        <end position="135"/>
    </location>
</feature>
<comment type="caution">
    <text evidence="2">The sequence shown here is derived from an EMBL/GenBank/DDBJ whole genome shotgun (WGS) entry which is preliminary data.</text>
</comment>
<sequence>MEGALLRAAEALSAAISLGRRSLRPASGILLSVAIVSFVRAGLAEEFFRGPVPLTEAAGPIPGLTSMLLTAVVFSLLSIGFLLLIPLQDSLELGEPANERTAAQVVFRRTGPLAISGLVQAAVVLGPPAVLFVTLTMREVRAVLATGGTLDAETLLTLQAAVLRGSLVACCSWLAVTNALVLFAAPFLLLENRGPLRSIGLSAALFLRRVIPEWPRFLSIAFLWGFLYVAVVLPESEILRALAHLPRWSFLRSVLPATWTAVSTTLALAYGTAGLVVLFRRLVPVGP</sequence>
<keyword evidence="1" id="KW-1133">Transmembrane helix</keyword>
<keyword evidence="1" id="KW-0472">Membrane</keyword>
<feature type="transmembrane region" description="Helical" evidence="1">
    <location>
        <begin position="217"/>
        <end position="234"/>
    </location>
</feature>
<feature type="transmembrane region" description="Helical" evidence="1">
    <location>
        <begin position="26"/>
        <end position="43"/>
    </location>
</feature>
<feature type="transmembrane region" description="Helical" evidence="1">
    <location>
        <begin position="166"/>
        <end position="190"/>
    </location>
</feature>
<evidence type="ECO:0000313" key="2">
    <source>
        <dbReference type="EMBL" id="TMQ63160.1"/>
    </source>
</evidence>